<dbReference type="EC" id="2.4.2.22" evidence="5 6"/>
<dbReference type="GO" id="GO:0006166">
    <property type="term" value="P:purine ribonucleoside salvage"/>
    <property type="evidence" value="ECO:0007669"/>
    <property type="project" value="UniProtKB-KW"/>
</dbReference>
<keyword evidence="2 5" id="KW-0328">Glycosyltransferase</keyword>
<evidence type="ECO:0000256" key="3">
    <source>
        <dbReference type="ARBA" id="ARBA00022679"/>
    </source>
</evidence>
<dbReference type="CDD" id="cd06223">
    <property type="entry name" value="PRTases_typeI"/>
    <property type="match status" value="1"/>
</dbReference>
<dbReference type="NCBIfam" id="NF006671">
    <property type="entry name" value="PRK09219.1"/>
    <property type="match status" value="1"/>
</dbReference>
<evidence type="ECO:0000256" key="6">
    <source>
        <dbReference type="NCBIfam" id="TIGR01744"/>
    </source>
</evidence>
<dbReference type="PANTHER" id="PTHR43864">
    <property type="entry name" value="HYPOXANTHINE/GUANINE PHOSPHORIBOSYLTRANSFERASE"/>
    <property type="match status" value="1"/>
</dbReference>
<feature type="domain" description="Phosphoribosyltransferase" evidence="7">
    <location>
        <begin position="50"/>
        <end position="156"/>
    </location>
</feature>
<organism evidence="8 9">
    <name type="scientific">Methylomagnum ishizawai</name>
    <dbReference type="NCBI Taxonomy" id="1760988"/>
    <lineage>
        <taxon>Bacteria</taxon>
        <taxon>Pseudomonadati</taxon>
        <taxon>Pseudomonadota</taxon>
        <taxon>Gammaproteobacteria</taxon>
        <taxon>Methylococcales</taxon>
        <taxon>Methylococcaceae</taxon>
        <taxon>Methylomagnum</taxon>
    </lineage>
</organism>
<dbReference type="InterPro" id="IPR050118">
    <property type="entry name" value="Pur/Pyrimidine_PRTase"/>
</dbReference>
<protein>
    <recommendedName>
        <fullName evidence="5 6">Xanthine phosphoribosyltransferase</fullName>
        <shortName evidence="5">XPRTase</shortName>
        <ecNumber evidence="5 6">2.4.2.22</ecNumber>
    </recommendedName>
</protein>
<dbReference type="SUPFAM" id="SSF53271">
    <property type="entry name" value="PRTase-like"/>
    <property type="match status" value="1"/>
</dbReference>
<dbReference type="EMBL" id="FXAM01000001">
    <property type="protein sequence ID" value="SMF93828.1"/>
    <property type="molecule type" value="Genomic_DNA"/>
</dbReference>
<evidence type="ECO:0000256" key="4">
    <source>
        <dbReference type="ARBA" id="ARBA00022726"/>
    </source>
</evidence>
<evidence type="ECO:0000313" key="8">
    <source>
        <dbReference type="EMBL" id="SMF93828.1"/>
    </source>
</evidence>
<dbReference type="GO" id="GO:0000310">
    <property type="term" value="F:xanthine phosphoribosyltransferase activity"/>
    <property type="evidence" value="ECO:0007669"/>
    <property type="project" value="UniProtKB-UniRule"/>
</dbReference>
<dbReference type="UniPathway" id="UPA00602">
    <property type="reaction ID" value="UER00658"/>
</dbReference>
<feature type="binding site" evidence="5">
    <location>
        <position position="20"/>
    </location>
    <ligand>
        <name>xanthine</name>
        <dbReference type="ChEBI" id="CHEBI:17712"/>
    </ligand>
</feature>
<evidence type="ECO:0000256" key="5">
    <source>
        <dbReference type="HAMAP-Rule" id="MF_01184"/>
    </source>
</evidence>
<sequence length="189" mass="20238">MQPLKLRISQSARNLGNGILSVSGFINHQVDPELMDLCGRELARRFSRAGATKVLTAETSGIAPALTTALHLRVPMVFARKTRPVTLPTPVFEMAAPSHTQQKTERLIVSAEYLCPDDRVLIVDDFLAFGHTILALSSLAHLSGAAVVGIGVLIEKSFEGGRSLCRGLGVPIEALAMVNGMPDGEILLE</sequence>
<keyword evidence="9" id="KW-1185">Reference proteome</keyword>
<dbReference type="Gene3D" id="3.40.50.2020">
    <property type="match status" value="1"/>
</dbReference>
<feature type="binding site" evidence="5">
    <location>
        <position position="27"/>
    </location>
    <ligand>
        <name>xanthine</name>
        <dbReference type="ChEBI" id="CHEBI:17712"/>
    </ligand>
</feature>
<comment type="function">
    <text evidence="5">Converts the preformed base xanthine, a product of nucleic acid breakdown, to xanthosine 5'-monophosphate (XMP), so it can be reused for RNA or DNA synthesis.</text>
</comment>
<keyword evidence="1 5" id="KW-0963">Cytoplasm</keyword>
<comment type="catalytic activity">
    <reaction evidence="5">
        <text>XMP + diphosphate = xanthine + 5-phospho-alpha-D-ribose 1-diphosphate</text>
        <dbReference type="Rhea" id="RHEA:10800"/>
        <dbReference type="ChEBI" id="CHEBI:17712"/>
        <dbReference type="ChEBI" id="CHEBI:33019"/>
        <dbReference type="ChEBI" id="CHEBI:57464"/>
        <dbReference type="ChEBI" id="CHEBI:58017"/>
        <dbReference type="EC" id="2.4.2.22"/>
    </reaction>
</comment>
<evidence type="ECO:0000259" key="7">
    <source>
        <dbReference type="Pfam" id="PF00156"/>
    </source>
</evidence>
<dbReference type="Proteomes" id="UP000192923">
    <property type="component" value="Unassembled WGS sequence"/>
</dbReference>
<dbReference type="InterPro" id="IPR000836">
    <property type="entry name" value="PRTase_dom"/>
</dbReference>
<dbReference type="PANTHER" id="PTHR43864:SF1">
    <property type="entry name" value="XANTHINE PHOSPHORIBOSYLTRANSFERASE"/>
    <property type="match status" value="1"/>
</dbReference>
<accession>A0A1Y6CT95</accession>
<dbReference type="HAMAP" id="MF_01184">
    <property type="entry name" value="XPRTase"/>
    <property type="match status" value="1"/>
</dbReference>
<keyword evidence="3 5" id="KW-0808">Transferase</keyword>
<comment type="subunit">
    <text evidence="5">Homodimer.</text>
</comment>
<evidence type="ECO:0000256" key="1">
    <source>
        <dbReference type="ARBA" id="ARBA00022490"/>
    </source>
</evidence>
<dbReference type="AlphaFoldDB" id="A0A1Y6CT95"/>
<dbReference type="GO" id="GO:0046110">
    <property type="term" value="P:xanthine metabolic process"/>
    <property type="evidence" value="ECO:0007669"/>
    <property type="project" value="UniProtKB-UniRule"/>
</dbReference>
<dbReference type="InterPro" id="IPR029057">
    <property type="entry name" value="PRTase-like"/>
</dbReference>
<dbReference type="OrthoDB" id="9790678at2"/>
<dbReference type="GO" id="GO:0032265">
    <property type="term" value="P:XMP salvage"/>
    <property type="evidence" value="ECO:0007669"/>
    <property type="project" value="UniProtKB-UniRule"/>
</dbReference>
<dbReference type="RefSeq" id="WP_085210698.1">
    <property type="nucleotide sequence ID" value="NZ_FXAM01000001.1"/>
</dbReference>
<comment type="pathway">
    <text evidence="5">Purine metabolism; XMP biosynthesis via salvage pathway; XMP from xanthine: step 1/1.</text>
</comment>
<feature type="binding site" evidence="5">
    <location>
        <position position="156"/>
    </location>
    <ligand>
        <name>xanthine</name>
        <dbReference type="ChEBI" id="CHEBI:17712"/>
    </ligand>
</feature>
<dbReference type="Pfam" id="PF00156">
    <property type="entry name" value="Pribosyltran"/>
    <property type="match status" value="1"/>
</dbReference>
<dbReference type="NCBIfam" id="TIGR01744">
    <property type="entry name" value="XPRTase"/>
    <property type="match status" value="1"/>
</dbReference>
<dbReference type="InterPro" id="IPR010079">
    <property type="entry name" value="Xanthine_PRibTrfase"/>
</dbReference>
<gene>
    <name evidence="5" type="primary">xpt</name>
    <name evidence="8" type="ORF">SAMN02949497_1120</name>
</gene>
<dbReference type="GO" id="GO:0005737">
    <property type="term" value="C:cytoplasm"/>
    <property type="evidence" value="ECO:0007669"/>
    <property type="project" value="UniProtKB-SubCell"/>
</dbReference>
<feature type="binding site" evidence="5">
    <location>
        <begin position="128"/>
        <end position="132"/>
    </location>
    <ligand>
        <name>5-phospho-alpha-D-ribose 1-diphosphate</name>
        <dbReference type="ChEBI" id="CHEBI:58017"/>
    </ligand>
</feature>
<dbReference type="STRING" id="1760988.SAMN02949497_1120"/>
<comment type="subcellular location">
    <subcellularLocation>
        <location evidence="5">Cytoplasm</location>
    </subcellularLocation>
</comment>
<evidence type="ECO:0000256" key="2">
    <source>
        <dbReference type="ARBA" id="ARBA00022676"/>
    </source>
</evidence>
<proteinExistence type="inferred from homology"/>
<keyword evidence="4 5" id="KW-0660">Purine salvage</keyword>
<comment type="similarity">
    <text evidence="5">Belongs to the purine/pyrimidine phosphoribosyltransferase family. Xpt subfamily.</text>
</comment>
<evidence type="ECO:0000313" key="9">
    <source>
        <dbReference type="Proteomes" id="UP000192923"/>
    </source>
</evidence>
<reference evidence="8 9" key="1">
    <citation type="submission" date="2016-12" db="EMBL/GenBank/DDBJ databases">
        <authorList>
            <person name="Song W.-J."/>
            <person name="Kurnit D.M."/>
        </authorList>
    </citation>
    <scope>NUCLEOTIDE SEQUENCE [LARGE SCALE GENOMIC DNA]</scope>
    <source>
        <strain evidence="8 9">175</strain>
    </source>
</reference>
<name>A0A1Y6CT95_9GAMM</name>